<dbReference type="AlphaFoldDB" id="A0A3M2LHP4"/>
<dbReference type="Pfam" id="PF01935">
    <property type="entry name" value="DUF87"/>
    <property type="match status" value="1"/>
</dbReference>
<dbReference type="SUPFAM" id="SSF52540">
    <property type="entry name" value="P-loop containing nucleoside triphosphate hydrolases"/>
    <property type="match status" value="1"/>
</dbReference>
<comment type="caution">
    <text evidence="4">The sequence shown here is derived from an EMBL/GenBank/DDBJ whole genome shotgun (WGS) entry which is preliminary data.</text>
</comment>
<sequence length="755" mass="82297">MWSWRNQSWQRDARLVQVSVPPHVETSSAAAWWTHQVGLLRPRWKRLLFGQPHLAFEYLADQAGARIQIWVPGATPADLVERSVRSAWPGATVTTRPAQPPLPIASQCIGGRVVLARPEHFPLTSEHKTDPLRALLGTVSGLRQPESAAVQILARPVTGRRLNRAHRAAATLRGGRSTAPQAHLFDLLALGGAEPERAFELTRDHPERAEQVRAILKKAGQPRFEVQVRYAVSTTAEPCEATRNRLLGLVHSLATTFALFTSGHQFLRRRRLLFPARRLAQRRLDRGYLLSVAELAALAHLPLDPDAPGIARAGARPVAPSPLVPTSGNVRMLGDSDAEHPRPIGMPITGARQHVHVLGQTGVGKSTLLASMILSDVHARRGALVIDPKGDLVTDVLDRLPDHALSRTVLFDPGDAAPPPSVNVLAGADPAFAVDSIITIFRRCFSSAWGPRLDDLLRSACLTLTQVNGPKATLAQVPRLLTDTAYRARITAQLGDELLSGFWADYDELSPASRASTIGPVMNKLRAVLLRPFVRDALSASESTVNLGRLLDTGGLVLARLPKGVLGEDATRLFGSLLLAHAWQAVTRRAALPETQRPDAAAYVDECHNFLNLPGSIGDVLAEARGYHFSLVLAHQHLTQLPKDLREAVSADARNKLYFTTSPEDATDLARHVAPLLSAHDLCHLGAYQAAGRLVTGTEQTPAFTFRTRPLPAPTPGRQDEARAAARRWSAQPQSTPARKAVRRRKVALRDPRQR</sequence>
<dbReference type="PANTHER" id="PTHR30121:SF6">
    <property type="entry name" value="SLR6007 PROTEIN"/>
    <property type="match status" value="1"/>
</dbReference>
<dbReference type="Proteomes" id="UP000282674">
    <property type="component" value="Unassembled WGS sequence"/>
</dbReference>
<dbReference type="Pfam" id="PF26449">
    <property type="entry name" value="DUF8128"/>
    <property type="match status" value="1"/>
</dbReference>
<proteinExistence type="predicted"/>
<feature type="domain" description="DUF8128" evidence="3">
    <location>
        <begin position="18"/>
        <end position="302"/>
    </location>
</feature>
<evidence type="ECO:0000313" key="5">
    <source>
        <dbReference type="Proteomes" id="UP000282674"/>
    </source>
</evidence>
<gene>
    <name evidence="4" type="ORF">EBO15_37035</name>
</gene>
<dbReference type="CDD" id="cd01127">
    <property type="entry name" value="TrwB_TraG_TraD_VirD4"/>
    <property type="match status" value="1"/>
</dbReference>
<dbReference type="EMBL" id="RFFG01000119">
    <property type="protein sequence ID" value="RMI37002.1"/>
    <property type="molecule type" value="Genomic_DNA"/>
</dbReference>
<evidence type="ECO:0000259" key="3">
    <source>
        <dbReference type="Pfam" id="PF26449"/>
    </source>
</evidence>
<dbReference type="InterPro" id="IPR027417">
    <property type="entry name" value="P-loop_NTPase"/>
</dbReference>
<keyword evidence="5" id="KW-1185">Reference proteome</keyword>
<dbReference type="InterPro" id="IPR051162">
    <property type="entry name" value="T4SS_component"/>
</dbReference>
<protein>
    <submittedName>
        <fullName evidence="4">DUF87 domain-containing protein</fullName>
    </submittedName>
</protein>
<organism evidence="4 5">
    <name type="scientific">Actinomadura harenae</name>
    <dbReference type="NCBI Taxonomy" id="2483351"/>
    <lineage>
        <taxon>Bacteria</taxon>
        <taxon>Bacillati</taxon>
        <taxon>Actinomycetota</taxon>
        <taxon>Actinomycetes</taxon>
        <taxon>Streptosporangiales</taxon>
        <taxon>Thermomonosporaceae</taxon>
        <taxon>Actinomadura</taxon>
    </lineage>
</organism>
<feature type="domain" description="Helicase HerA central" evidence="2">
    <location>
        <begin position="352"/>
        <end position="394"/>
    </location>
</feature>
<reference evidence="4 5" key="1">
    <citation type="submission" date="2018-10" db="EMBL/GenBank/DDBJ databases">
        <title>Isolation from soil.</title>
        <authorList>
            <person name="Hu J."/>
        </authorList>
    </citation>
    <scope>NUCLEOTIDE SEQUENCE [LARGE SCALE GENOMIC DNA]</scope>
    <source>
        <strain evidence="4 5">NEAU-Ht49</strain>
    </source>
</reference>
<dbReference type="InterPro" id="IPR058441">
    <property type="entry name" value="DUF8128"/>
</dbReference>
<feature type="region of interest" description="Disordered" evidence="1">
    <location>
        <begin position="706"/>
        <end position="755"/>
    </location>
</feature>
<evidence type="ECO:0000313" key="4">
    <source>
        <dbReference type="EMBL" id="RMI37002.1"/>
    </source>
</evidence>
<dbReference type="InterPro" id="IPR002789">
    <property type="entry name" value="HerA_central"/>
</dbReference>
<name>A0A3M2LHP4_9ACTN</name>
<accession>A0A3M2LHP4</accession>
<evidence type="ECO:0000256" key="1">
    <source>
        <dbReference type="SAM" id="MobiDB-lite"/>
    </source>
</evidence>
<dbReference type="PANTHER" id="PTHR30121">
    <property type="entry name" value="UNCHARACTERIZED PROTEIN YJGR-RELATED"/>
    <property type="match status" value="1"/>
</dbReference>
<dbReference type="Gene3D" id="3.40.50.300">
    <property type="entry name" value="P-loop containing nucleotide triphosphate hydrolases"/>
    <property type="match status" value="2"/>
</dbReference>
<dbReference type="OrthoDB" id="3258326at2"/>
<evidence type="ECO:0000259" key="2">
    <source>
        <dbReference type="Pfam" id="PF01935"/>
    </source>
</evidence>